<dbReference type="InterPro" id="IPR004839">
    <property type="entry name" value="Aminotransferase_I/II_large"/>
</dbReference>
<evidence type="ECO:0000313" key="9">
    <source>
        <dbReference type="EMBL" id="MFD1880383.1"/>
    </source>
</evidence>
<evidence type="ECO:0000256" key="5">
    <source>
        <dbReference type="ARBA" id="ARBA00022679"/>
    </source>
</evidence>
<comment type="catalytic activity">
    <reaction evidence="7">
        <text>L-aspartate + 2-oxoglutarate = oxaloacetate + L-glutamate</text>
        <dbReference type="Rhea" id="RHEA:21824"/>
        <dbReference type="ChEBI" id="CHEBI:16452"/>
        <dbReference type="ChEBI" id="CHEBI:16810"/>
        <dbReference type="ChEBI" id="CHEBI:29985"/>
        <dbReference type="ChEBI" id="CHEBI:29991"/>
        <dbReference type="EC" id="2.6.1.1"/>
    </reaction>
</comment>
<dbReference type="EC" id="2.6.1.1" evidence="3"/>
<keyword evidence="10" id="KW-1185">Reference proteome</keyword>
<protein>
    <recommendedName>
        <fullName evidence="3">aspartate transaminase</fullName>
        <ecNumber evidence="3">2.6.1.1</ecNumber>
    </recommendedName>
</protein>
<evidence type="ECO:0000256" key="2">
    <source>
        <dbReference type="ARBA" id="ARBA00007441"/>
    </source>
</evidence>
<dbReference type="Gene3D" id="3.40.640.10">
    <property type="entry name" value="Type I PLP-dependent aspartate aminotransferase-like (Major domain)"/>
    <property type="match status" value="1"/>
</dbReference>
<dbReference type="NCBIfam" id="NF005732">
    <property type="entry name" value="PRK07550.1"/>
    <property type="match status" value="1"/>
</dbReference>
<dbReference type="GO" id="GO:0008483">
    <property type="term" value="F:transaminase activity"/>
    <property type="evidence" value="ECO:0007669"/>
    <property type="project" value="UniProtKB-KW"/>
</dbReference>
<evidence type="ECO:0000256" key="1">
    <source>
        <dbReference type="ARBA" id="ARBA00001933"/>
    </source>
</evidence>
<dbReference type="RefSeq" id="WP_379139534.1">
    <property type="nucleotide sequence ID" value="NZ_JBHUEN010000005.1"/>
</dbReference>
<dbReference type="CDD" id="cd00609">
    <property type="entry name" value="AAT_like"/>
    <property type="match status" value="1"/>
</dbReference>
<evidence type="ECO:0000313" key="10">
    <source>
        <dbReference type="Proteomes" id="UP001597213"/>
    </source>
</evidence>
<dbReference type="PANTHER" id="PTHR46383">
    <property type="entry name" value="ASPARTATE AMINOTRANSFERASE"/>
    <property type="match status" value="1"/>
</dbReference>
<dbReference type="SUPFAM" id="SSF53383">
    <property type="entry name" value="PLP-dependent transferases"/>
    <property type="match status" value="1"/>
</dbReference>
<gene>
    <name evidence="9" type="ORF">ACFSCT_01475</name>
</gene>
<sequence>MTDTSAQPPSPLNPAVAGTFRPPVMEARRWLEGVVFPVDRPLINVSQAAPVSPPPAPLREAIADAAIRDPSAHLYGPVLGNADLRAEVAAEWSQSYGGRVTPDHVAITQGCNQAFCAALSTLAADGDQVLLPVPWYFNHKMWLDMAGVDTVPLPCGDDMVPEPAQAAALITDRTRAIVLVTPNNPSGAEYPAGVVRAFYDLCKSRGIALVMDETYRDFDSRSGAPHDLLTDPDWGDTLIQLYSFSKAYRLTGHRVGAMIASPERLVEVEKFLDTIAISTNQLGQIAALWGMRNLREWLAGERREILDRKAAIAEGLNGLDGWKLKGCGAYFAWAEHPYPVASPALAQRLVAEAGVLLLPGTMFMPEGDPAGPRHVRIAFANVDRAGIAALIRRLRDWRP</sequence>
<dbReference type="PANTHER" id="PTHR46383:SF1">
    <property type="entry name" value="ASPARTATE AMINOTRANSFERASE"/>
    <property type="match status" value="1"/>
</dbReference>
<keyword evidence="4 9" id="KW-0032">Aminotransferase</keyword>
<keyword evidence="6" id="KW-0663">Pyridoxal phosphate</keyword>
<keyword evidence="5" id="KW-0808">Transferase</keyword>
<dbReference type="EMBL" id="JBHUEN010000005">
    <property type="protein sequence ID" value="MFD1880383.1"/>
    <property type="molecule type" value="Genomic_DNA"/>
</dbReference>
<evidence type="ECO:0000256" key="3">
    <source>
        <dbReference type="ARBA" id="ARBA00012753"/>
    </source>
</evidence>
<feature type="domain" description="Aminotransferase class I/classII large" evidence="8">
    <location>
        <begin position="54"/>
        <end position="394"/>
    </location>
</feature>
<comment type="caution">
    <text evidence="9">The sequence shown here is derived from an EMBL/GenBank/DDBJ whole genome shotgun (WGS) entry which is preliminary data.</text>
</comment>
<dbReference type="InterPro" id="IPR050596">
    <property type="entry name" value="AspAT/PAT-like"/>
</dbReference>
<evidence type="ECO:0000256" key="6">
    <source>
        <dbReference type="ARBA" id="ARBA00022898"/>
    </source>
</evidence>
<accession>A0ABW4R403</accession>
<evidence type="ECO:0000256" key="7">
    <source>
        <dbReference type="ARBA" id="ARBA00049185"/>
    </source>
</evidence>
<dbReference type="InterPro" id="IPR015424">
    <property type="entry name" value="PyrdxlP-dep_Trfase"/>
</dbReference>
<comment type="cofactor">
    <cofactor evidence="1">
        <name>pyridoxal 5'-phosphate</name>
        <dbReference type="ChEBI" id="CHEBI:597326"/>
    </cofactor>
</comment>
<organism evidence="9 10">
    <name type="scientific">Paracoccus pacificus</name>
    <dbReference type="NCBI Taxonomy" id="1463598"/>
    <lineage>
        <taxon>Bacteria</taxon>
        <taxon>Pseudomonadati</taxon>
        <taxon>Pseudomonadota</taxon>
        <taxon>Alphaproteobacteria</taxon>
        <taxon>Rhodobacterales</taxon>
        <taxon>Paracoccaceae</taxon>
        <taxon>Paracoccus</taxon>
    </lineage>
</organism>
<reference evidence="10" key="1">
    <citation type="journal article" date="2019" name="Int. J. Syst. Evol. Microbiol.">
        <title>The Global Catalogue of Microorganisms (GCM) 10K type strain sequencing project: providing services to taxonomists for standard genome sequencing and annotation.</title>
        <authorList>
            <consortium name="The Broad Institute Genomics Platform"/>
            <consortium name="The Broad Institute Genome Sequencing Center for Infectious Disease"/>
            <person name="Wu L."/>
            <person name="Ma J."/>
        </authorList>
    </citation>
    <scope>NUCLEOTIDE SEQUENCE [LARGE SCALE GENOMIC DNA]</scope>
    <source>
        <strain evidence="10">CCUG 56029</strain>
    </source>
</reference>
<evidence type="ECO:0000259" key="8">
    <source>
        <dbReference type="Pfam" id="PF00155"/>
    </source>
</evidence>
<dbReference type="InterPro" id="IPR015421">
    <property type="entry name" value="PyrdxlP-dep_Trfase_major"/>
</dbReference>
<evidence type="ECO:0000256" key="4">
    <source>
        <dbReference type="ARBA" id="ARBA00022576"/>
    </source>
</evidence>
<name>A0ABW4R403_9RHOB</name>
<dbReference type="Proteomes" id="UP001597213">
    <property type="component" value="Unassembled WGS sequence"/>
</dbReference>
<proteinExistence type="inferred from homology"/>
<comment type="similarity">
    <text evidence="2">Belongs to the class-I pyridoxal-phosphate-dependent aminotransferase family.</text>
</comment>
<dbReference type="Pfam" id="PF00155">
    <property type="entry name" value="Aminotran_1_2"/>
    <property type="match status" value="1"/>
</dbReference>